<evidence type="ECO:0000256" key="2">
    <source>
        <dbReference type="ARBA" id="ARBA00022741"/>
    </source>
</evidence>
<dbReference type="GO" id="GO:0003723">
    <property type="term" value="F:RNA binding"/>
    <property type="evidence" value="ECO:0007669"/>
    <property type="project" value="UniProtKB-KW"/>
</dbReference>
<dbReference type="Pfam" id="PF00270">
    <property type="entry name" value="DEAD"/>
    <property type="match status" value="1"/>
</dbReference>
<feature type="compositionally biased region" description="Basic and acidic residues" evidence="8">
    <location>
        <begin position="741"/>
        <end position="777"/>
    </location>
</feature>
<comment type="catalytic activity">
    <reaction evidence="7">
        <text>ATP + H2O = ADP + phosphate + H(+)</text>
        <dbReference type="Rhea" id="RHEA:13065"/>
        <dbReference type="ChEBI" id="CHEBI:15377"/>
        <dbReference type="ChEBI" id="CHEBI:15378"/>
        <dbReference type="ChEBI" id="CHEBI:30616"/>
        <dbReference type="ChEBI" id="CHEBI:43474"/>
        <dbReference type="ChEBI" id="CHEBI:456216"/>
        <dbReference type="EC" id="3.6.4.13"/>
    </reaction>
</comment>
<evidence type="ECO:0000259" key="9">
    <source>
        <dbReference type="PROSITE" id="PS51192"/>
    </source>
</evidence>
<feature type="region of interest" description="Disordered" evidence="8">
    <location>
        <begin position="680"/>
        <end position="825"/>
    </location>
</feature>
<dbReference type="EC" id="3.6.4.13" evidence="1"/>
<evidence type="ECO:0000313" key="12">
    <source>
        <dbReference type="Proteomes" id="UP000095149"/>
    </source>
</evidence>
<feature type="region of interest" description="Disordered" evidence="8">
    <location>
        <begin position="521"/>
        <end position="619"/>
    </location>
</feature>
<evidence type="ECO:0000256" key="8">
    <source>
        <dbReference type="SAM" id="MobiDB-lite"/>
    </source>
</evidence>
<feature type="compositionally biased region" description="Basic and acidic residues" evidence="8">
    <location>
        <begin position="39"/>
        <end position="64"/>
    </location>
</feature>
<evidence type="ECO:0000256" key="4">
    <source>
        <dbReference type="ARBA" id="ARBA00022806"/>
    </source>
</evidence>
<reference evidence="11 12" key="1">
    <citation type="submission" date="2016-06" db="EMBL/GenBank/DDBJ databases">
        <title>Evolution of pathogenesis and genome organization in the Tremellales.</title>
        <authorList>
            <person name="Cuomo C."/>
            <person name="Litvintseva A."/>
            <person name="Heitman J."/>
            <person name="Chen Y."/>
            <person name="Sun S."/>
            <person name="Springer D."/>
            <person name="Dromer F."/>
            <person name="Young S."/>
            <person name="Zeng Q."/>
            <person name="Chapman S."/>
            <person name="Gujja S."/>
            <person name="Saif S."/>
            <person name="Birren B."/>
        </authorList>
    </citation>
    <scope>NUCLEOTIDE SEQUENCE [LARGE SCALE GENOMIC DNA]</scope>
    <source>
        <strain evidence="11 12">CBS 6273</strain>
    </source>
</reference>
<dbReference type="InterPro" id="IPR027417">
    <property type="entry name" value="P-loop_NTPase"/>
</dbReference>
<dbReference type="EMBL" id="MEKH01000001">
    <property type="protein sequence ID" value="ODO12129.1"/>
    <property type="molecule type" value="Genomic_DNA"/>
</dbReference>
<dbReference type="GO" id="GO:0016787">
    <property type="term" value="F:hydrolase activity"/>
    <property type="evidence" value="ECO:0007669"/>
    <property type="project" value="UniProtKB-KW"/>
</dbReference>
<dbReference type="InterPro" id="IPR001650">
    <property type="entry name" value="Helicase_C-like"/>
</dbReference>
<feature type="compositionally biased region" description="Basic and acidic residues" evidence="8">
    <location>
        <begin position="726"/>
        <end position="735"/>
    </location>
</feature>
<feature type="domain" description="Helicase ATP-binding" evidence="9">
    <location>
        <begin position="203"/>
        <end position="408"/>
    </location>
</feature>
<keyword evidence="5" id="KW-0067">ATP-binding</keyword>
<dbReference type="PROSITE" id="PS51194">
    <property type="entry name" value="HELICASE_CTER"/>
    <property type="match status" value="1"/>
</dbReference>
<dbReference type="Gene3D" id="3.40.50.300">
    <property type="entry name" value="P-loop containing nucleotide triphosphate hydrolases"/>
    <property type="match status" value="2"/>
</dbReference>
<evidence type="ECO:0000256" key="3">
    <source>
        <dbReference type="ARBA" id="ARBA00022801"/>
    </source>
</evidence>
<dbReference type="SMART" id="SM00487">
    <property type="entry name" value="DEXDc"/>
    <property type="match status" value="1"/>
</dbReference>
<dbReference type="GO" id="GO:0005524">
    <property type="term" value="F:ATP binding"/>
    <property type="evidence" value="ECO:0007669"/>
    <property type="project" value="UniProtKB-KW"/>
</dbReference>
<gene>
    <name evidence="11" type="ORF">I350_00915</name>
</gene>
<feature type="region of interest" description="Disordered" evidence="8">
    <location>
        <begin position="113"/>
        <end position="132"/>
    </location>
</feature>
<evidence type="ECO:0000256" key="6">
    <source>
        <dbReference type="ARBA" id="ARBA00022884"/>
    </source>
</evidence>
<feature type="region of interest" description="Disordered" evidence="8">
    <location>
        <begin position="37"/>
        <end position="64"/>
    </location>
</feature>
<evidence type="ECO:0000256" key="1">
    <source>
        <dbReference type="ARBA" id="ARBA00012552"/>
    </source>
</evidence>
<dbReference type="PROSITE" id="PS51192">
    <property type="entry name" value="HELICASE_ATP_BIND_1"/>
    <property type="match status" value="1"/>
</dbReference>
<feature type="domain" description="Helicase C-terminal" evidence="10">
    <location>
        <begin position="459"/>
        <end position="714"/>
    </location>
</feature>
<feature type="compositionally biased region" description="Basic and acidic residues" evidence="8">
    <location>
        <begin position="692"/>
        <end position="701"/>
    </location>
</feature>
<dbReference type="AlphaFoldDB" id="A0A1E3KGC6"/>
<accession>A0A1E3KGC6</accession>
<feature type="compositionally biased region" description="Gly residues" evidence="8">
    <location>
        <begin position="778"/>
        <end position="794"/>
    </location>
</feature>
<feature type="compositionally biased region" description="Basic and acidic residues" evidence="8">
    <location>
        <begin position="709"/>
        <end position="718"/>
    </location>
</feature>
<keyword evidence="2" id="KW-0547">Nucleotide-binding</keyword>
<feature type="region of interest" description="Disordered" evidence="8">
    <location>
        <begin position="1"/>
        <end position="21"/>
    </location>
</feature>
<evidence type="ECO:0000256" key="7">
    <source>
        <dbReference type="ARBA" id="ARBA00047984"/>
    </source>
</evidence>
<dbReference type="PANTHER" id="PTHR47959">
    <property type="entry name" value="ATP-DEPENDENT RNA HELICASE RHLE-RELATED"/>
    <property type="match status" value="1"/>
</dbReference>
<evidence type="ECO:0000259" key="10">
    <source>
        <dbReference type="PROSITE" id="PS51194"/>
    </source>
</evidence>
<evidence type="ECO:0000256" key="5">
    <source>
        <dbReference type="ARBA" id="ARBA00022840"/>
    </source>
</evidence>
<feature type="compositionally biased region" description="Low complexity" evidence="8">
    <location>
        <begin position="530"/>
        <end position="546"/>
    </location>
</feature>
<dbReference type="InterPro" id="IPR050079">
    <property type="entry name" value="DEAD_box_RNA_helicase"/>
</dbReference>
<proteinExistence type="predicted"/>
<dbReference type="InterPro" id="IPR011545">
    <property type="entry name" value="DEAD/DEAH_box_helicase_dom"/>
</dbReference>
<keyword evidence="6" id="KW-0694">RNA-binding</keyword>
<protein>
    <recommendedName>
        <fullName evidence="1">RNA helicase</fullName>
        <ecNumber evidence="1">3.6.4.13</ecNumber>
    </recommendedName>
</protein>
<dbReference type="Proteomes" id="UP000095149">
    <property type="component" value="Unassembled WGS sequence"/>
</dbReference>
<dbReference type="GO" id="GO:0003724">
    <property type="term" value="F:RNA helicase activity"/>
    <property type="evidence" value="ECO:0007669"/>
    <property type="project" value="UniProtKB-EC"/>
</dbReference>
<dbReference type="OrthoDB" id="10256233at2759"/>
<dbReference type="PANTHER" id="PTHR47959:SF1">
    <property type="entry name" value="ATP-DEPENDENT RNA HELICASE DBPA"/>
    <property type="match status" value="1"/>
</dbReference>
<keyword evidence="3" id="KW-0378">Hydrolase</keyword>
<dbReference type="SUPFAM" id="SSF52540">
    <property type="entry name" value="P-loop containing nucleoside triphosphate hydrolases"/>
    <property type="match status" value="1"/>
</dbReference>
<name>A0A1E3KGC6_9TREE</name>
<evidence type="ECO:0000313" key="11">
    <source>
        <dbReference type="EMBL" id="ODO12129.1"/>
    </source>
</evidence>
<dbReference type="Pfam" id="PF00271">
    <property type="entry name" value="Helicase_C"/>
    <property type="match status" value="1"/>
</dbReference>
<dbReference type="GO" id="GO:0005829">
    <property type="term" value="C:cytosol"/>
    <property type="evidence" value="ECO:0007669"/>
    <property type="project" value="TreeGrafter"/>
</dbReference>
<organism evidence="11 12">
    <name type="scientific">Cryptococcus amylolentus CBS 6273</name>
    <dbReference type="NCBI Taxonomy" id="1296118"/>
    <lineage>
        <taxon>Eukaryota</taxon>
        <taxon>Fungi</taxon>
        <taxon>Dikarya</taxon>
        <taxon>Basidiomycota</taxon>
        <taxon>Agaricomycotina</taxon>
        <taxon>Tremellomycetes</taxon>
        <taxon>Tremellales</taxon>
        <taxon>Cryptococcaceae</taxon>
        <taxon>Cryptococcus</taxon>
    </lineage>
</organism>
<dbReference type="InterPro" id="IPR014001">
    <property type="entry name" value="Helicase_ATP-bd"/>
</dbReference>
<feature type="compositionally biased region" description="Basic and acidic residues" evidence="8">
    <location>
        <begin position="806"/>
        <end position="825"/>
    </location>
</feature>
<keyword evidence="4" id="KW-0347">Helicase</keyword>
<sequence length="825" mass="90518">MLSRHLLRLPPPPSSSSRYLHSSSSLFIGGARSVLNARGNDRPWDRRGSQKEPRQYEKSSSKDYSKAFKKMNLKGVQPATSSRRLLNFDTQDPEARPRENWRKHDVGYPSHKFRLETPVMPPNSKPQSYNRDDDIPERYIGELPAYPTPPKLSTAEQAAPAPFRDFALEEGLIQSLEELYGPEGKTSPIETISFKHFTHPSLSSAPPGSQRVILGAETGSGKTMSYLIPLFHHLKSTDTGPSNDPSLDEALFPRALVLSPTHELTRQSTQFAKLLSHHTKLSVSGLSSTTSGRIDRRGVVDVLLGTLGSVRRGFGMRQQTKEQKEREDVIRGKTIWPDDEVREGLLKSEKVEWVVIDEADVLLGGDFYEDTIAVLERIPHANLILCTATLPPFLLNLLSTHPFFHPSPAPAPFVHLLSPGLHKLPEKLLTRFVRPSQTGNKHGDVAHQVRLTLAEDAKAAKAAGIKWKEGEGSKIVVFCNTDKMVEQVSSVLGTKKIDCLAWTGAGGERLRGRNGSLDDFLLRPSLPGRPSSAQSLALASDASDPQPGLEDSSSPTLSLEDETLKSPTLSLEDETPKDPTSSLEDETVKDPTSLPTPEHHDPLPSSRPDRNPMKPQPKRRVLVTTSLLSRGLDFHPSVSSVFLVQPPRDVLDFVHRAGRAGRAGRPGRVVVFGITGDHILDKTRRGPSYSAGKRDSKENKSKGGVLSTKIKDLLRESETMSALGKASDRERRAPDDGPSYRGERGERYNGSESRRSFGGRDGERRSGGFGKRGEERGSGGFGFGEKRGSGGSFGERGSSRGSGSFGRRDDSRGSSGGKKEFGKRY</sequence>
<comment type="caution">
    <text evidence="11">The sequence shown here is derived from an EMBL/GenBank/DDBJ whole genome shotgun (WGS) entry which is preliminary data.</text>
</comment>
<feature type="compositionally biased region" description="Basic and acidic residues" evidence="8">
    <location>
        <begin position="597"/>
        <end position="612"/>
    </location>
</feature>